<dbReference type="InterPro" id="IPR021191">
    <property type="entry name" value="Restrct_endonuc_II_DpnII"/>
</dbReference>
<comment type="similarity">
    <text evidence="1">Belongs to the DpnII type II restriction endonuclease family.</text>
</comment>
<keyword evidence="4" id="KW-1185">Reference proteome</keyword>
<proteinExistence type="inferred from homology"/>
<keyword evidence="1" id="KW-0680">Restriction system</keyword>
<dbReference type="Proteomes" id="UP000060487">
    <property type="component" value="Unassembled WGS sequence"/>
</dbReference>
<accession>A0ABR5SBN9</accession>
<comment type="caution">
    <text evidence="3">The sequence shown here is derived from an EMBL/GenBank/DDBJ whole genome shotgun (WGS) entry which is preliminary data.</text>
</comment>
<evidence type="ECO:0000313" key="4">
    <source>
        <dbReference type="Proteomes" id="UP000060487"/>
    </source>
</evidence>
<dbReference type="EC" id="3.1.21.4" evidence="1"/>
<keyword evidence="1 3" id="KW-0255">Endonuclease</keyword>
<reference evidence="3 4" key="1">
    <citation type="submission" date="2015-11" db="EMBL/GenBank/DDBJ databases">
        <authorList>
            <person name="Lin W."/>
        </authorList>
    </citation>
    <scope>NUCLEOTIDE SEQUENCE [LARGE SCALE GENOMIC DNA]</scope>
    <source>
        <strain evidence="3 4">HCH-1</strain>
    </source>
</reference>
<name>A0ABR5SBN9_9BACT</name>
<keyword evidence="1" id="KW-0540">Nuclease</keyword>
<evidence type="ECO:0000259" key="2">
    <source>
        <dbReference type="Pfam" id="PF04556"/>
    </source>
</evidence>
<organism evidence="3 4">
    <name type="scientific">Candidatus Magnetominusculus xianensis</name>
    <dbReference type="NCBI Taxonomy" id="1748249"/>
    <lineage>
        <taxon>Bacteria</taxon>
        <taxon>Pseudomonadati</taxon>
        <taxon>Nitrospirota</taxon>
        <taxon>Nitrospiria</taxon>
        <taxon>Nitrospirales</taxon>
        <taxon>Nitrospiraceae</taxon>
        <taxon>Candidatus Magnetominusculus</taxon>
    </lineage>
</organism>
<evidence type="ECO:0000313" key="3">
    <source>
        <dbReference type="EMBL" id="KWT78208.1"/>
    </source>
</evidence>
<gene>
    <name evidence="3" type="ORF">ASN18_2935</name>
</gene>
<comment type="function">
    <text evidence="1">A P subtype restriction enzyme that recognizes the double-stranded unmethylated sequence 5'-GATC-3'.</text>
</comment>
<dbReference type="Pfam" id="PF04556">
    <property type="entry name" value="DpnII"/>
    <property type="match status" value="1"/>
</dbReference>
<protein>
    <recommendedName>
        <fullName evidence="1">Type-2 restriction enzyme</fullName>
        <ecNumber evidence="1">3.1.21.4</ecNumber>
    </recommendedName>
</protein>
<dbReference type="InterPro" id="IPR007637">
    <property type="entry name" value="Restrct_endonuc_II_DpnII-like"/>
</dbReference>
<dbReference type="PIRSF" id="PIRSF016080">
    <property type="entry name" value="Restrict_endonuc_II_DpmII"/>
    <property type="match status" value="1"/>
</dbReference>
<dbReference type="RefSeq" id="WP_085053551.1">
    <property type="nucleotide sequence ID" value="NZ_LNQR01000118.1"/>
</dbReference>
<dbReference type="EMBL" id="LNQR01000118">
    <property type="protein sequence ID" value="KWT78208.1"/>
    <property type="molecule type" value="Genomic_DNA"/>
</dbReference>
<comment type="catalytic activity">
    <reaction evidence="1">
        <text>Endonucleolytic cleavage of DNA to give specific double-stranded fragments with terminal 5'-phosphates.</text>
        <dbReference type="EC" id="3.1.21.4"/>
    </reaction>
</comment>
<evidence type="ECO:0000256" key="1">
    <source>
        <dbReference type="PIRNR" id="PIRNR016080"/>
    </source>
</evidence>
<dbReference type="GO" id="GO:0009036">
    <property type="term" value="F:type II site-specific deoxyribonuclease activity"/>
    <property type="evidence" value="ECO:0007669"/>
    <property type="project" value="UniProtKB-EC"/>
</dbReference>
<keyword evidence="1 3" id="KW-0378">Hydrolase</keyword>
<feature type="domain" description="Restriction endonuclease type II DpnII-like" evidence="2">
    <location>
        <begin position="20"/>
        <end position="301"/>
    </location>
</feature>
<sequence length="308" mass="35674">MKYSNIFKDRINCLNSDDVFKYLIDTLKDTIHGWGYYVNWDKVFKDIRDVEISLNIMNCLIGKDDIENEYSYLLKQYPSIASVIPILIAERQSDFKILDQYSLDSFKVRHCSFVPKTVLTDDEIADIVEFSKNVGLLDILRSKKIKNLVDYVIGVEVGLDTNGRKNRSGTEMETIVETFIRDICKKNNYAYIKQATALNVRKTWNMDMAVDKSSRRIDFALNNKKRLYLIETNFYNVGGSKLKSTAGEYKSAHDLWKKGGHTFIWITDGMGWHSTKLPLQETFSYIDYVLNLEMVSLKLLEDIINGNL</sequence>